<dbReference type="STRING" id="655355.SAMN05216283_10154"/>
<proteinExistence type="predicted"/>
<dbReference type="InterPro" id="IPR011053">
    <property type="entry name" value="Single_hybrid_motif"/>
</dbReference>
<dbReference type="Pfam" id="PF00364">
    <property type="entry name" value="Biotin_lipoyl"/>
    <property type="match status" value="1"/>
</dbReference>
<dbReference type="AlphaFoldDB" id="A0A1I2ABT3"/>
<dbReference type="FunFam" id="2.40.50.100:FF:000003">
    <property type="entry name" value="Acetyl-CoA carboxylase biotin carboxyl carrier protein"/>
    <property type="match status" value="1"/>
</dbReference>
<feature type="domain" description="Lipoyl-binding" evidence="2">
    <location>
        <begin position="29"/>
        <end position="104"/>
    </location>
</feature>
<protein>
    <submittedName>
        <fullName evidence="3">Pyruvate carboxylase</fullName>
    </submittedName>
</protein>
<name>A0A1I2ABT3_9BACT</name>
<dbReference type="Proteomes" id="UP000198964">
    <property type="component" value="Unassembled WGS sequence"/>
</dbReference>
<keyword evidence="4" id="KW-1185">Reference proteome</keyword>
<sequence>MDENNFETIIVHSAKYKTEYTRKYRNRPIWEAPNENYIYSFIPGTIIDVHVKAGEKLKEGDSLLILEAMKMHNNVQMPFDGKVVKVFVKPGEKIPKRHLMIEIKPL</sequence>
<accession>A0A1I2ABT3</accession>
<dbReference type="PROSITE" id="PS50968">
    <property type="entry name" value="BIOTINYL_LIPOYL"/>
    <property type="match status" value="1"/>
</dbReference>
<dbReference type="InterPro" id="IPR050709">
    <property type="entry name" value="Biotin_Carboxyl_Carrier/Decarb"/>
</dbReference>
<dbReference type="RefSeq" id="WP_093917819.1">
    <property type="nucleotide sequence ID" value="NZ_FONW01000001.1"/>
</dbReference>
<keyword evidence="3" id="KW-0670">Pyruvate</keyword>
<gene>
    <name evidence="3" type="ORF">SAMN05216283_10154</name>
</gene>
<dbReference type="PANTHER" id="PTHR45266:SF3">
    <property type="entry name" value="OXALOACETATE DECARBOXYLASE ALPHA CHAIN"/>
    <property type="match status" value="1"/>
</dbReference>
<dbReference type="CDD" id="cd06850">
    <property type="entry name" value="biotinyl_domain"/>
    <property type="match status" value="1"/>
</dbReference>
<dbReference type="Gene3D" id="2.40.50.100">
    <property type="match status" value="1"/>
</dbReference>
<dbReference type="EMBL" id="FONW01000001">
    <property type="protein sequence ID" value="SFE40280.1"/>
    <property type="molecule type" value="Genomic_DNA"/>
</dbReference>
<evidence type="ECO:0000259" key="2">
    <source>
        <dbReference type="PROSITE" id="PS50968"/>
    </source>
</evidence>
<dbReference type="InterPro" id="IPR000089">
    <property type="entry name" value="Biotin_lipoyl"/>
</dbReference>
<keyword evidence="1" id="KW-0092">Biotin</keyword>
<reference evidence="3 4" key="1">
    <citation type="submission" date="2016-10" db="EMBL/GenBank/DDBJ databases">
        <authorList>
            <person name="de Groot N.N."/>
        </authorList>
    </citation>
    <scope>NUCLEOTIDE SEQUENCE [LARGE SCALE GENOMIC DNA]</scope>
    <source>
        <strain evidence="3 4">CGMCC 1.9156</strain>
    </source>
</reference>
<dbReference type="PANTHER" id="PTHR45266">
    <property type="entry name" value="OXALOACETATE DECARBOXYLASE ALPHA CHAIN"/>
    <property type="match status" value="1"/>
</dbReference>
<evidence type="ECO:0000313" key="4">
    <source>
        <dbReference type="Proteomes" id="UP000198964"/>
    </source>
</evidence>
<evidence type="ECO:0000313" key="3">
    <source>
        <dbReference type="EMBL" id="SFE40280.1"/>
    </source>
</evidence>
<evidence type="ECO:0000256" key="1">
    <source>
        <dbReference type="ARBA" id="ARBA00023267"/>
    </source>
</evidence>
<dbReference type="SUPFAM" id="SSF51230">
    <property type="entry name" value="Single hybrid motif"/>
    <property type="match status" value="1"/>
</dbReference>
<organism evidence="3 4">
    <name type="scientific">Sunxiuqinia elliptica</name>
    <dbReference type="NCBI Taxonomy" id="655355"/>
    <lineage>
        <taxon>Bacteria</taxon>
        <taxon>Pseudomonadati</taxon>
        <taxon>Bacteroidota</taxon>
        <taxon>Bacteroidia</taxon>
        <taxon>Marinilabiliales</taxon>
        <taxon>Prolixibacteraceae</taxon>
        <taxon>Sunxiuqinia</taxon>
    </lineage>
</organism>